<feature type="domain" description="Cadherin" evidence="15">
    <location>
        <begin position="145"/>
        <end position="257"/>
    </location>
</feature>
<dbReference type="InterPro" id="IPR001791">
    <property type="entry name" value="Laminin_G"/>
</dbReference>
<feature type="domain" description="Laminin G" evidence="14">
    <location>
        <begin position="978"/>
        <end position="1158"/>
    </location>
</feature>
<feature type="chain" id="PRO_5043135563" evidence="13">
    <location>
        <begin position="29"/>
        <end position="1317"/>
    </location>
</feature>
<comment type="caution">
    <text evidence="10">Lacks conserved residue(s) required for the propagation of feature annotation.</text>
</comment>
<evidence type="ECO:0000256" key="1">
    <source>
        <dbReference type="ARBA" id="ARBA00004370"/>
    </source>
</evidence>
<dbReference type="PROSITE" id="PS50268">
    <property type="entry name" value="CADHERIN_2"/>
    <property type="match status" value="1"/>
</dbReference>
<dbReference type="Pfam" id="PF02210">
    <property type="entry name" value="Laminin_G_2"/>
    <property type="match status" value="1"/>
</dbReference>
<dbReference type="Proteomes" id="UP000268014">
    <property type="component" value="Unassembled WGS sequence"/>
</dbReference>
<dbReference type="PROSITE" id="PS50025">
    <property type="entry name" value="LAM_G_DOMAIN"/>
    <property type="match status" value="1"/>
</dbReference>
<organism evidence="18">
    <name type="scientific">Haemonchus placei</name>
    <name type="common">Barber's pole worm</name>
    <dbReference type="NCBI Taxonomy" id="6290"/>
    <lineage>
        <taxon>Eukaryota</taxon>
        <taxon>Metazoa</taxon>
        <taxon>Ecdysozoa</taxon>
        <taxon>Nematoda</taxon>
        <taxon>Chromadorea</taxon>
        <taxon>Rhabditida</taxon>
        <taxon>Rhabditina</taxon>
        <taxon>Rhabditomorpha</taxon>
        <taxon>Strongyloidea</taxon>
        <taxon>Trichostrongylidae</taxon>
        <taxon>Haemonchus</taxon>
    </lineage>
</organism>
<evidence type="ECO:0000256" key="8">
    <source>
        <dbReference type="ARBA" id="ARBA00023157"/>
    </source>
</evidence>
<keyword evidence="2 12" id="KW-0812">Transmembrane</keyword>
<evidence type="ECO:0000256" key="6">
    <source>
        <dbReference type="ARBA" id="ARBA00022989"/>
    </source>
</evidence>
<dbReference type="InterPro" id="IPR000742">
    <property type="entry name" value="EGF"/>
</dbReference>
<protein>
    <submittedName>
        <fullName evidence="18">LAM_G_DOMAIN domain-containing protein</fullName>
    </submittedName>
</protein>
<dbReference type="STRING" id="6290.A0A158QR79"/>
<evidence type="ECO:0000313" key="16">
    <source>
        <dbReference type="EMBL" id="VDO61800.1"/>
    </source>
</evidence>
<dbReference type="InterPro" id="IPR050971">
    <property type="entry name" value="Cadherin-domain_protein"/>
</dbReference>
<keyword evidence="7 12" id="KW-0472">Membrane</keyword>
<evidence type="ECO:0000259" key="15">
    <source>
        <dbReference type="PROSITE" id="PS50268"/>
    </source>
</evidence>
<dbReference type="SMART" id="SM00282">
    <property type="entry name" value="LamG"/>
    <property type="match status" value="1"/>
</dbReference>
<dbReference type="GO" id="GO:0005509">
    <property type="term" value="F:calcium ion binding"/>
    <property type="evidence" value="ECO:0007669"/>
    <property type="project" value="UniProtKB-UniRule"/>
</dbReference>
<evidence type="ECO:0000256" key="7">
    <source>
        <dbReference type="ARBA" id="ARBA00023136"/>
    </source>
</evidence>
<evidence type="ECO:0000256" key="9">
    <source>
        <dbReference type="PROSITE-ProRule" id="PRU00043"/>
    </source>
</evidence>
<dbReference type="GO" id="GO:0016020">
    <property type="term" value="C:membrane"/>
    <property type="evidence" value="ECO:0007669"/>
    <property type="project" value="UniProtKB-SubCell"/>
</dbReference>
<keyword evidence="4 9" id="KW-0106">Calcium</keyword>
<keyword evidence="3" id="KW-0677">Repeat</keyword>
<dbReference type="EMBL" id="UZAF01019599">
    <property type="protein sequence ID" value="VDO61800.1"/>
    <property type="molecule type" value="Genomic_DNA"/>
</dbReference>
<gene>
    <name evidence="16" type="ORF">HPLM_LOCUS16808</name>
</gene>
<dbReference type="Gene3D" id="2.10.25.10">
    <property type="entry name" value="Laminin"/>
    <property type="match status" value="1"/>
</dbReference>
<dbReference type="OrthoDB" id="6252479at2759"/>
<dbReference type="GO" id="GO:0009653">
    <property type="term" value="P:anatomical structure morphogenesis"/>
    <property type="evidence" value="ECO:0007669"/>
    <property type="project" value="UniProtKB-ARBA"/>
</dbReference>
<dbReference type="PANTHER" id="PTHR24025">
    <property type="entry name" value="DESMOGLEIN FAMILY MEMBER"/>
    <property type="match status" value="1"/>
</dbReference>
<evidence type="ECO:0000256" key="10">
    <source>
        <dbReference type="PROSITE-ProRule" id="PRU00122"/>
    </source>
</evidence>
<dbReference type="InterPro" id="IPR002126">
    <property type="entry name" value="Cadherin-like_dom"/>
</dbReference>
<dbReference type="Gene3D" id="2.60.40.60">
    <property type="entry name" value="Cadherins"/>
    <property type="match status" value="1"/>
</dbReference>
<dbReference type="CDD" id="cd11304">
    <property type="entry name" value="Cadherin_repeat"/>
    <property type="match status" value="1"/>
</dbReference>
<dbReference type="WBParaSite" id="HPLM_0001681601-mRNA-1">
    <property type="protein sequence ID" value="HPLM_0001681601-mRNA-1"/>
    <property type="gene ID" value="HPLM_0001681601"/>
</dbReference>
<dbReference type="GO" id="GO:0005911">
    <property type="term" value="C:cell-cell junction"/>
    <property type="evidence" value="ECO:0007669"/>
    <property type="project" value="TreeGrafter"/>
</dbReference>
<keyword evidence="8" id="KW-1015">Disulfide bond</keyword>
<feature type="compositionally biased region" description="Low complexity" evidence="11">
    <location>
        <begin position="1284"/>
        <end position="1296"/>
    </location>
</feature>
<dbReference type="PANTHER" id="PTHR24025:SF23">
    <property type="entry name" value="NEURAL-CADHERIN"/>
    <property type="match status" value="1"/>
</dbReference>
<feature type="transmembrane region" description="Helical" evidence="12">
    <location>
        <begin position="1173"/>
        <end position="1197"/>
    </location>
</feature>
<dbReference type="InterPro" id="IPR013320">
    <property type="entry name" value="ConA-like_dom_sf"/>
</dbReference>
<dbReference type="SUPFAM" id="SSF49899">
    <property type="entry name" value="Concanavalin A-like lectins/glucanases"/>
    <property type="match status" value="1"/>
</dbReference>
<evidence type="ECO:0000256" key="11">
    <source>
        <dbReference type="SAM" id="MobiDB-lite"/>
    </source>
</evidence>
<evidence type="ECO:0000256" key="4">
    <source>
        <dbReference type="ARBA" id="ARBA00022837"/>
    </source>
</evidence>
<name>A0A158QR79_HAEPC</name>
<dbReference type="Gene3D" id="2.60.120.200">
    <property type="match status" value="1"/>
</dbReference>
<feature type="signal peptide" evidence="13">
    <location>
        <begin position="1"/>
        <end position="28"/>
    </location>
</feature>
<keyword evidence="17" id="KW-1185">Reference proteome</keyword>
<evidence type="ECO:0000259" key="14">
    <source>
        <dbReference type="PROSITE" id="PS50025"/>
    </source>
</evidence>
<dbReference type="GO" id="GO:0007156">
    <property type="term" value="P:homophilic cell adhesion via plasma membrane adhesion molecules"/>
    <property type="evidence" value="ECO:0007669"/>
    <property type="project" value="InterPro"/>
</dbReference>
<evidence type="ECO:0000313" key="18">
    <source>
        <dbReference type="WBParaSite" id="HPLM_0001681601-mRNA-1"/>
    </source>
</evidence>
<evidence type="ECO:0000256" key="13">
    <source>
        <dbReference type="SAM" id="SignalP"/>
    </source>
</evidence>
<sequence length="1317" mass="144444">MINLTLLADLITKPLTLLVLIMKITVMAHDDGVPAMLSSVAVTVVFAVGSYETCELAVDRDTPIGTKLGNIEEYCNHITKRKILRRFLSDESILTIDSDGNLFVSGVVHKDDQVEFVSVTVNGAVTVYHMRIELSQGNPNPPIFEKKIFHFAVSEDVEHGDMVGVVYAEDCDPGLAGKLLYRIEADELPFKIFPNGTLVISGPLDYEAQRRNVPESEEKVIRGNRSIFKFRTRRGSQQASAQIVIDLLDVDDNPPAIEDAELIYAVTNTEATFCPIITDIDTPKEVLISSVSAPVEIITTDSCIHVSDDVPSFIQWTVSDKSQQITVKVVLLDMLPKSPNIHDENVTMSESAVKGTIVSSYGTTIFLAKRSDQLIVDANDLKVSVERGITDDETVVYAKSQFGRVLKSSKLQLISSNMAPPPVFSKTTYAFNVSDMAPVNTTIHDFQMSVPNDCYLAFVSDDRGKTFCFPVGSTLALCGHLRKPRYALVAEVLCGNEVRSRSEIIITVIPTTPSDYPMVGFLMENVSALAIAQLHSVHGQKFAYRIGDRRLREIFSVSPEGMLMSVRPLTQSIRSVYGVPVVAQPEYGRPTTQRVVVSTLARVPLTLLDLDIDIAGFLYVFVDADAENAVSPRIMNATIVLGDTPTEIDLSSITFESKPECVPNESEAYKVSGNCHITVKESVGNALQKVMINDTLIEITLNTLQSSEELQQSALQVIFYAAPARVADFLTELQRSYTDLTFYPLAVKVDAAQHRNALSLAVIDRNHRVITSNDSRDILHGFFQRNDFPHALLQSMSTSLCDSVFCSNGGICRQLVSLQNASTTFYGSESIWSIPNGLLQTRCECGVGFVGEYCEEVNHCSDIICPDGRCSAAGSCMRGCEKGCVNGMCSDGICRCLAGFSGVDCSIRNKDRKLKRKRPYELKKPSKKRKMNCSEMKCDGGTCQAEGGRAICHCVGGFEAVDCSKAGQAYSMTSGSFTLAPTEQLRSILAAGALSPADSSFCHGSQSIEIDFRTRKSHGTIVTLFYESELAVVEVHASVARYRVFNSYRTLVEITLGSQSVDDGNWHQVVLELSGDRKVITFKVDGIGKQAMSRVVLPSIISADLKRIELGVNGMREQFSVCLRRFVVNGELQSLEIEENYSSEFFTKALSGDVSAGCSVGSAHLALLQKPGVLASLLCVAVFVAAALVVLSVARVVRRREAPKKITWQRTEEIDAYAVHKPQEFAYGHLNQAMSSSSEGPIYSSADGYETPIHLRQQHRKMRSATTPPRTVADIVLAVHPSLSDTDSYQSSSESLGSDHRPQPPPPRGMYRNIAYF</sequence>
<reference evidence="18" key="1">
    <citation type="submission" date="2016-04" db="UniProtKB">
        <authorList>
            <consortium name="WormBaseParasite"/>
        </authorList>
    </citation>
    <scope>IDENTIFICATION</scope>
</reference>
<evidence type="ECO:0000313" key="17">
    <source>
        <dbReference type="Proteomes" id="UP000268014"/>
    </source>
</evidence>
<dbReference type="PRINTS" id="PR00205">
    <property type="entry name" value="CADHERIN"/>
</dbReference>
<comment type="subcellular location">
    <subcellularLocation>
        <location evidence="1">Membrane</location>
    </subcellularLocation>
</comment>
<accession>A0A158QR79</accession>
<feature type="region of interest" description="Disordered" evidence="11">
    <location>
        <begin position="1284"/>
        <end position="1312"/>
    </location>
</feature>
<keyword evidence="6 12" id="KW-1133">Transmembrane helix</keyword>
<evidence type="ECO:0000256" key="3">
    <source>
        <dbReference type="ARBA" id="ARBA00022737"/>
    </source>
</evidence>
<evidence type="ECO:0000256" key="12">
    <source>
        <dbReference type="SAM" id="Phobius"/>
    </source>
</evidence>
<proteinExistence type="predicted"/>
<evidence type="ECO:0000256" key="2">
    <source>
        <dbReference type="ARBA" id="ARBA00022692"/>
    </source>
</evidence>
<dbReference type="SUPFAM" id="SSF49313">
    <property type="entry name" value="Cadherin-like"/>
    <property type="match status" value="1"/>
</dbReference>
<keyword evidence="13" id="KW-0732">Signal</keyword>
<keyword evidence="5" id="KW-0130">Cell adhesion</keyword>
<dbReference type="SMART" id="SM00181">
    <property type="entry name" value="EGF"/>
    <property type="match status" value="3"/>
</dbReference>
<dbReference type="PROSITE" id="PS01186">
    <property type="entry name" value="EGF_2"/>
    <property type="match status" value="1"/>
</dbReference>
<evidence type="ECO:0000256" key="5">
    <source>
        <dbReference type="ARBA" id="ARBA00022889"/>
    </source>
</evidence>
<reference evidence="16 17" key="2">
    <citation type="submission" date="2018-11" db="EMBL/GenBank/DDBJ databases">
        <authorList>
            <consortium name="Pathogen Informatics"/>
        </authorList>
    </citation>
    <scope>NUCLEOTIDE SEQUENCE [LARGE SCALE GENOMIC DNA]</scope>
    <source>
        <strain evidence="16 17">MHpl1</strain>
    </source>
</reference>
<dbReference type="InterPro" id="IPR015919">
    <property type="entry name" value="Cadherin-like_sf"/>
</dbReference>